<feature type="compositionally biased region" description="Polar residues" evidence="2">
    <location>
        <begin position="49"/>
        <end position="78"/>
    </location>
</feature>
<feature type="region of interest" description="Disordered" evidence="2">
    <location>
        <begin position="105"/>
        <end position="166"/>
    </location>
</feature>
<feature type="coiled-coil region" evidence="1">
    <location>
        <begin position="253"/>
        <end position="440"/>
    </location>
</feature>
<feature type="compositionally biased region" description="Basic and acidic residues" evidence="2">
    <location>
        <begin position="518"/>
        <end position="543"/>
    </location>
</feature>
<evidence type="ECO:0000256" key="1">
    <source>
        <dbReference type="SAM" id="Coils"/>
    </source>
</evidence>
<keyword evidence="4" id="KW-1185">Reference proteome</keyword>
<evidence type="ECO:0000313" key="3">
    <source>
        <dbReference type="EMBL" id="ERN06349.1"/>
    </source>
</evidence>
<reference evidence="4" key="1">
    <citation type="journal article" date="2013" name="Science">
        <title>The Amborella genome and the evolution of flowering plants.</title>
        <authorList>
            <consortium name="Amborella Genome Project"/>
        </authorList>
    </citation>
    <scope>NUCLEOTIDE SEQUENCE [LARGE SCALE GENOMIC DNA]</scope>
</reference>
<feature type="region of interest" description="Disordered" evidence="2">
    <location>
        <begin position="605"/>
        <end position="725"/>
    </location>
</feature>
<accession>W1PF52</accession>
<dbReference type="Proteomes" id="UP000017836">
    <property type="component" value="Unassembled WGS sequence"/>
</dbReference>
<dbReference type="InterPro" id="IPR043424">
    <property type="entry name" value="BLT-like"/>
</dbReference>
<dbReference type="Gramene" id="ERN06349">
    <property type="protein sequence ID" value="ERN06349"/>
    <property type="gene ID" value="AMTR_s00016p00242920"/>
</dbReference>
<feature type="compositionally biased region" description="Basic and acidic residues" evidence="2">
    <location>
        <begin position="636"/>
        <end position="647"/>
    </location>
</feature>
<dbReference type="OrthoDB" id="691984at2759"/>
<evidence type="ECO:0000256" key="2">
    <source>
        <dbReference type="SAM" id="MobiDB-lite"/>
    </source>
</evidence>
<feature type="compositionally biased region" description="Basic and acidic residues" evidence="2">
    <location>
        <begin position="462"/>
        <end position="471"/>
    </location>
</feature>
<dbReference type="eggNOG" id="ENOG502QXJW">
    <property type="taxonomic scope" value="Eukaryota"/>
</dbReference>
<feature type="region of interest" description="Disordered" evidence="2">
    <location>
        <begin position="443"/>
        <end position="550"/>
    </location>
</feature>
<feature type="compositionally biased region" description="Polar residues" evidence="2">
    <location>
        <begin position="663"/>
        <end position="687"/>
    </location>
</feature>
<dbReference type="PANTHER" id="PTHR31071:SF7">
    <property type="entry name" value="OS04G0382800 PROTEIN"/>
    <property type="match status" value="1"/>
</dbReference>
<feature type="region of interest" description="Disordered" evidence="2">
    <location>
        <begin position="186"/>
        <end position="212"/>
    </location>
</feature>
<feature type="compositionally biased region" description="Low complexity" evidence="2">
    <location>
        <begin position="139"/>
        <end position="153"/>
    </location>
</feature>
<sequence length="725" mass="82212">MPRHNRNLEGLIHVRGKVRKRGCSSSSSSSSILQNNRFKRAILVGRRGGSSTPVPTWKMSSPSSMAESPIYQSLSQSGAKAKQSGNGNGGTISARKLAATLWEMNEVPCGQQQRKKEKEEREEEEDWKDKRARRRSMQSSSLPRRLSDPSHSPGSEMGDRSGTGSLRRRLAAISQRYNKYGERNSVAMDSRSSTSLMEIETRSRGLTPSGSMVGMNSRFKELGHGLTTSKELLKILNRIWGMEEQHSSHIALVSALRAELDRAKSQLDQLMQDHRSDRHEIDYLMKRFADEKAMWKSREQERIRAAVQALTEELDAEKRLRRRAESLNKKLSREINSMRTSLVETEKELERERKARELMEEVCDELARGIGEDKAEVEELKRESAKVREEVEREREMLQLADVWREERVQMKLADARYQLEEKNAVLDKLRNELEAFLRAKRTKGTATEAAPANSMGEVEEERQQNQERKVGVRAQGDQKEEEGVDEEEDDSAESDMHSIELNRDDHSKGYKWGYVSGERKSFEEEVKGRKSSEKVPSLDRVNRSLHGGARSHDLSKVTLERSLSEGIEWDFSTGTAPLVGRRDLENLQDGFNQISKHKDGFDEFYQEKNGFDPGRCSDTSELHGGRGPTQSEINGVRRDNDSELQKLKSLKGRSSYGMAGTRVSSAQGFASPTRQWSQRWPSQESVAASGERSKATDMAKGMRESSLKSRLLEAKVEGQSSRLK</sequence>
<feature type="compositionally biased region" description="Basic and acidic residues" evidence="2">
    <location>
        <begin position="495"/>
        <end position="509"/>
    </location>
</feature>
<feature type="region of interest" description="Disordered" evidence="2">
    <location>
        <begin position="46"/>
        <end position="92"/>
    </location>
</feature>
<dbReference type="EMBL" id="KI393908">
    <property type="protein sequence ID" value="ERN06349.1"/>
    <property type="molecule type" value="Genomic_DNA"/>
</dbReference>
<name>W1PF52_AMBTC</name>
<feature type="compositionally biased region" description="Basic and acidic residues" evidence="2">
    <location>
        <begin position="692"/>
        <end position="717"/>
    </location>
</feature>
<protein>
    <submittedName>
        <fullName evidence="3">Uncharacterized protein</fullName>
    </submittedName>
</protein>
<dbReference type="AlphaFoldDB" id="W1PF52"/>
<evidence type="ECO:0000313" key="4">
    <source>
        <dbReference type="Proteomes" id="UP000017836"/>
    </source>
</evidence>
<dbReference type="OMA" id="GDEMQGY"/>
<keyword evidence="1" id="KW-0175">Coiled coil</keyword>
<gene>
    <name evidence="3" type="ORF">AMTR_s00016p00242920</name>
</gene>
<organism evidence="3 4">
    <name type="scientific">Amborella trichopoda</name>
    <dbReference type="NCBI Taxonomy" id="13333"/>
    <lineage>
        <taxon>Eukaryota</taxon>
        <taxon>Viridiplantae</taxon>
        <taxon>Streptophyta</taxon>
        <taxon>Embryophyta</taxon>
        <taxon>Tracheophyta</taxon>
        <taxon>Spermatophyta</taxon>
        <taxon>Magnoliopsida</taxon>
        <taxon>Amborellales</taxon>
        <taxon>Amborellaceae</taxon>
        <taxon>Amborella</taxon>
    </lineage>
</organism>
<dbReference type="KEGG" id="atr:18434543"/>
<dbReference type="HOGENOM" id="CLU_021239_1_0_1"/>
<feature type="compositionally biased region" description="Acidic residues" evidence="2">
    <location>
        <begin position="480"/>
        <end position="494"/>
    </location>
</feature>
<dbReference type="PANTHER" id="PTHR31071">
    <property type="entry name" value="GB|AAF24581.1"/>
    <property type="match status" value="1"/>
</dbReference>
<proteinExistence type="predicted"/>